<dbReference type="STRING" id="3821.A0A151U724"/>
<keyword evidence="9 14" id="KW-0067">ATP-binding</keyword>
<dbReference type="PANTHER" id="PTHR27002:SF847">
    <property type="entry name" value="CYSTEINE-RICH RECEPTOR-KINASE-LIKE PROTEIN"/>
    <property type="match status" value="1"/>
</dbReference>
<dbReference type="Gene3D" id="3.30.200.20">
    <property type="entry name" value="Phosphorylase Kinase, domain 1"/>
    <property type="match status" value="2"/>
</dbReference>
<evidence type="ECO:0000256" key="6">
    <source>
        <dbReference type="ARBA" id="ARBA00022737"/>
    </source>
</evidence>
<keyword evidence="5 15" id="KW-0732">Signal</keyword>
<dbReference type="EMBL" id="CM003604">
    <property type="protein sequence ID" value="KYP75092.1"/>
    <property type="molecule type" value="Genomic_DNA"/>
</dbReference>
<keyword evidence="13" id="KW-0325">Glycoprotein</keyword>
<dbReference type="InterPro" id="IPR002902">
    <property type="entry name" value="GNK2"/>
</dbReference>
<dbReference type="GO" id="GO:0004674">
    <property type="term" value="F:protein serine/threonine kinase activity"/>
    <property type="evidence" value="ECO:0007669"/>
    <property type="project" value="UniProtKB-KW"/>
</dbReference>
<evidence type="ECO:0000313" key="18">
    <source>
        <dbReference type="EMBL" id="KYP75092.1"/>
    </source>
</evidence>
<keyword evidence="8" id="KW-0418">Kinase</keyword>
<keyword evidence="10" id="KW-1133">Transmembrane helix</keyword>
<dbReference type="PROSITE" id="PS00107">
    <property type="entry name" value="PROTEIN_KINASE_ATP"/>
    <property type="match status" value="2"/>
</dbReference>
<dbReference type="CDD" id="cd23509">
    <property type="entry name" value="Gnk2-like"/>
    <property type="match status" value="6"/>
</dbReference>
<keyword evidence="6" id="KW-0677">Repeat</keyword>
<dbReference type="InterPro" id="IPR008271">
    <property type="entry name" value="Ser/Thr_kinase_AS"/>
</dbReference>
<feature type="domain" description="Protein kinase" evidence="16">
    <location>
        <begin position="532"/>
        <end position="829"/>
    </location>
</feature>
<keyword evidence="3" id="KW-0808">Transferase</keyword>
<feature type="domain" description="Gnk2-homologous" evidence="17">
    <location>
        <begin position="147"/>
        <end position="248"/>
    </location>
</feature>
<evidence type="ECO:0000256" key="8">
    <source>
        <dbReference type="ARBA" id="ARBA00022777"/>
    </source>
</evidence>
<evidence type="ECO:0000259" key="17">
    <source>
        <dbReference type="PROSITE" id="PS51473"/>
    </source>
</evidence>
<evidence type="ECO:0000256" key="2">
    <source>
        <dbReference type="ARBA" id="ARBA00022527"/>
    </source>
</evidence>
<evidence type="ECO:0000256" key="4">
    <source>
        <dbReference type="ARBA" id="ARBA00022692"/>
    </source>
</evidence>
<dbReference type="PROSITE" id="PS50011">
    <property type="entry name" value="PROTEIN_KINASE_DOM"/>
    <property type="match status" value="2"/>
</dbReference>
<dbReference type="InterPro" id="IPR001245">
    <property type="entry name" value="Ser-Thr/Tyr_kinase_cat_dom"/>
</dbReference>
<sequence>MASFKLVYYLFTLISFINFVTNKAQDDLGFMDYFCSENLTTPNSPFQSNVRSLLSDLSSHATANNNPYYNTTVATTNHSHTAYGMFFCSGDVPPRHCTQCVANATQQILSLSYSHPNCSLSTDAYLKYDDCMIRFSNRSFFSTVDITQLGGSSCSGFNEENLTSLVSKTMKEAADKAAISPIGVKKYATKQARVYGVKTLYCEAQCTADLSPQDCKKCLNVAQENCQGYFLPRTGLLSCKMGCDWYPFYRPSTAAAPTQPLPLTNPSNTDSQHSTYLSKNCSTIIITDPTFQSSLIALLSYFSSNSTTTKNGFFETKVHTLTGFFMCFGDFSPTLCHQCVLNATQTISSQCPSSKEAIIWYNHCLLHYSDRPSLSALDKSPAYKHLNIVNYTSNPNQLQSFFTWTFAKTLYPLQYDTDGSSSTIKNYAKKQVKLNDRQTLHILVQCTPDQHNSDCRSCIENIFNNEIPWCCMEIPEGRVLYPKCYMMFGLSPFDGYTPQIQELRPATVGEESTIVEGLQYDLTTIKAATNNFSHENKIGKGGFGEVYKGILDDGQHIAVKRLSTHSKQGSIEFVNEVLLIAKLQHKNLVALIGFCLEEQEKILIYEFMPNGSLDYLLYGIQQQKLSWSERYKIIEGTALGILYLHEYSRLKVIHRDLKPSNILLDKNMNPKISDFGMARIVEIDQDRGNTNRIVGTYGYMSPEYAMLGEFSEKSDVFSFGVMILEIITGKKNVQFYDSHTLMEGLIAYYDNLSCNLKCDWYPFFRPSTAAAPTQLVPLTNPSNTDSQHSTYLSKNCPPIIIPDPTFQSSLIALLSYFSSNSSTTKNGFFETKVHTLTGFFMCFGDFSPTLCHQCVLNATQTISSQCPSSKEAIIWYNHCLLHYSDRPSLSALDTSPAYKHLNIVNYTSNPNQLQSFFTWTLATTLNELQYDTDGNSSTIKNYGKKQVKLNDHQTLHTLVQCTPDQHNSDCTQCLVNIVNEMPWCCMKIPEGRVLYPKCYMMFGLSPFDGYAPQIQPLRPATVGQESTIVEGLQYDLTTIKAATNNFSHENKIGKGGFGEVYKGILIDGRHIAVKRLSTCSKQGSIEFVNEILLIAKLQHKNLVALIGFCLEEQEKILIYEFMPNGSLDYLLYGTQQQKLSWSERYKIIRGTALGILYLHEYSRLKVIHRDLKPSNVLLDENMNPKISDFGMARIVEMDQDRGNTNRIVGTYGYMSPEYAMLGEFSEKSDVFSFGVMILEIITGKRNAQFYDSHNLEEGIIAYVWRQWKNKDLLCILNSHIKESYSQKEVFQCIHIGLLCVQENPNMRPTMATIISYLNNLSLELPFPQEPSFFLYSRRMDYDTARKQESSSNQTTNGCKQFSINEMSMSNFYPR</sequence>
<evidence type="ECO:0000259" key="16">
    <source>
        <dbReference type="PROSITE" id="PS50011"/>
    </source>
</evidence>
<dbReference type="Pfam" id="PF00069">
    <property type="entry name" value="Pkinase"/>
    <property type="match status" value="1"/>
</dbReference>
<dbReference type="InterPro" id="IPR038408">
    <property type="entry name" value="GNK2_sf"/>
</dbReference>
<name>A0A151U724_CAJCA</name>
<keyword evidence="2" id="KW-0723">Serine/threonine-protein kinase</keyword>
<dbReference type="InterPro" id="IPR017441">
    <property type="entry name" value="Protein_kinase_ATP_BS"/>
</dbReference>
<feature type="domain" description="Protein kinase" evidence="16">
    <location>
        <begin position="1046"/>
        <end position="1322"/>
    </location>
</feature>
<dbReference type="FunFam" id="1.10.510.10:FF:000129">
    <property type="entry name" value="cysteine-rich receptor-like protein kinase 10"/>
    <property type="match status" value="2"/>
</dbReference>
<evidence type="ECO:0000256" key="3">
    <source>
        <dbReference type="ARBA" id="ARBA00022679"/>
    </source>
</evidence>
<evidence type="ECO:0000256" key="11">
    <source>
        <dbReference type="ARBA" id="ARBA00023136"/>
    </source>
</evidence>
<protein>
    <submittedName>
        <fullName evidence="18">Cysteine-rich receptor-like protein kinase 19</fullName>
    </submittedName>
</protein>
<dbReference type="PANTHER" id="PTHR27002">
    <property type="entry name" value="RECEPTOR-LIKE SERINE/THREONINE-PROTEIN KINASE SD1-8"/>
    <property type="match status" value="1"/>
</dbReference>
<dbReference type="Pfam" id="PF07714">
    <property type="entry name" value="PK_Tyr_Ser-Thr"/>
    <property type="match status" value="1"/>
</dbReference>
<evidence type="ECO:0000256" key="15">
    <source>
        <dbReference type="SAM" id="SignalP"/>
    </source>
</evidence>
<feature type="signal peptide" evidence="15">
    <location>
        <begin position="1"/>
        <end position="22"/>
    </location>
</feature>
<keyword evidence="19" id="KW-1185">Reference proteome</keyword>
<dbReference type="OMA" id="DQHNSDC"/>
<evidence type="ECO:0000256" key="14">
    <source>
        <dbReference type="PROSITE-ProRule" id="PRU10141"/>
    </source>
</evidence>
<feature type="binding site" evidence="14">
    <location>
        <position position="560"/>
    </location>
    <ligand>
        <name>ATP</name>
        <dbReference type="ChEBI" id="CHEBI:30616"/>
    </ligand>
</feature>
<evidence type="ECO:0000256" key="5">
    <source>
        <dbReference type="ARBA" id="ARBA00022729"/>
    </source>
</evidence>
<dbReference type="SUPFAM" id="SSF56112">
    <property type="entry name" value="Protein kinase-like (PK-like)"/>
    <property type="match status" value="2"/>
</dbReference>
<keyword evidence="11" id="KW-0472">Membrane</keyword>
<dbReference type="InterPro" id="IPR000719">
    <property type="entry name" value="Prot_kinase_dom"/>
</dbReference>
<feature type="domain" description="Gnk2-homologous" evidence="17">
    <location>
        <begin position="384"/>
        <end position="493"/>
    </location>
</feature>
<keyword evidence="12" id="KW-0675">Receptor</keyword>
<organism evidence="18 19">
    <name type="scientific">Cajanus cajan</name>
    <name type="common">Pigeon pea</name>
    <name type="synonym">Cajanus indicus</name>
    <dbReference type="NCBI Taxonomy" id="3821"/>
    <lineage>
        <taxon>Eukaryota</taxon>
        <taxon>Viridiplantae</taxon>
        <taxon>Streptophyta</taxon>
        <taxon>Embryophyta</taxon>
        <taxon>Tracheophyta</taxon>
        <taxon>Spermatophyta</taxon>
        <taxon>Magnoliopsida</taxon>
        <taxon>eudicotyledons</taxon>
        <taxon>Gunneridae</taxon>
        <taxon>Pentapetalae</taxon>
        <taxon>rosids</taxon>
        <taxon>fabids</taxon>
        <taxon>Fabales</taxon>
        <taxon>Fabaceae</taxon>
        <taxon>Papilionoideae</taxon>
        <taxon>50 kb inversion clade</taxon>
        <taxon>NPAAA clade</taxon>
        <taxon>indigoferoid/millettioid clade</taxon>
        <taxon>Phaseoleae</taxon>
        <taxon>Cajanus</taxon>
    </lineage>
</organism>
<feature type="binding site" evidence="14">
    <location>
        <position position="1074"/>
    </location>
    <ligand>
        <name>ATP</name>
        <dbReference type="ChEBI" id="CHEBI:30616"/>
    </ligand>
</feature>
<evidence type="ECO:0000256" key="13">
    <source>
        <dbReference type="ARBA" id="ARBA00023180"/>
    </source>
</evidence>
<dbReference type="GO" id="GO:0005886">
    <property type="term" value="C:plasma membrane"/>
    <property type="evidence" value="ECO:0007669"/>
    <property type="project" value="TreeGrafter"/>
</dbReference>
<gene>
    <name evidence="18" type="ORF">KK1_007790</name>
</gene>
<accession>A0A151U724</accession>
<dbReference type="PROSITE" id="PS00108">
    <property type="entry name" value="PROTEIN_KINASE_ST"/>
    <property type="match status" value="2"/>
</dbReference>
<dbReference type="Gene3D" id="1.10.510.10">
    <property type="entry name" value="Transferase(Phosphotransferase) domain 1"/>
    <property type="match status" value="2"/>
</dbReference>
<keyword evidence="4" id="KW-0812">Transmembrane</keyword>
<dbReference type="CDD" id="cd14066">
    <property type="entry name" value="STKc_IRAK"/>
    <property type="match status" value="1"/>
</dbReference>
<dbReference type="SMART" id="SM00220">
    <property type="entry name" value="S_TKc"/>
    <property type="match status" value="2"/>
</dbReference>
<dbReference type="Pfam" id="PF01657">
    <property type="entry name" value="Stress-antifung"/>
    <property type="match status" value="5"/>
</dbReference>
<feature type="domain" description="Gnk2-homologous" evidence="17">
    <location>
        <begin position="28"/>
        <end position="140"/>
    </location>
</feature>
<dbReference type="FunFam" id="3.30.200.20:FF:000727">
    <property type="entry name" value="Cysteine-rich RLK (RECEPTOR-like protein kinase) 23"/>
    <property type="match status" value="2"/>
</dbReference>
<dbReference type="Gene3D" id="3.30.430.20">
    <property type="entry name" value="Gnk2 domain, C-X8-C-X2-C motif"/>
    <property type="match status" value="6"/>
</dbReference>
<feature type="domain" description="Gnk2-homologous" evidence="17">
    <location>
        <begin position="899"/>
        <end position="1007"/>
    </location>
</feature>
<dbReference type="Proteomes" id="UP000075243">
    <property type="component" value="Chromosome 2"/>
</dbReference>
<dbReference type="GO" id="GO:0042742">
    <property type="term" value="P:defense response to bacterium"/>
    <property type="evidence" value="ECO:0007669"/>
    <property type="project" value="TreeGrafter"/>
</dbReference>
<feature type="chain" id="PRO_5007589562" evidence="15">
    <location>
        <begin position="23"/>
        <end position="1374"/>
    </location>
</feature>
<dbReference type="GO" id="GO:0005524">
    <property type="term" value="F:ATP binding"/>
    <property type="evidence" value="ECO:0007669"/>
    <property type="project" value="UniProtKB-UniRule"/>
</dbReference>
<dbReference type="Gramene" id="C.cajan_07583.t">
    <property type="protein sequence ID" value="C.cajan_07583.t"/>
    <property type="gene ID" value="C.cajan_07583"/>
</dbReference>
<evidence type="ECO:0000256" key="12">
    <source>
        <dbReference type="ARBA" id="ARBA00023170"/>
    </source>
</evidence>
<feature type="domain" description="Gnk2-homologous" evidence="17">
    <location>
        <begin position="788"/>
        <end position="888"/>
    </location>
</feature>
<evidence type="ECO:0000256" key="9">
    <source>
        <dbReference type="ARBA" id="ARBA00022840"/>
    </source>
</evidence>
<evidence type="ECO:0000256" key="1">
    <source>
        <dbReference type="ARBA" id="ARBA00004167"/>
    </source>
</evidence>
<dbReference type="InterPro" id="IPR011009">
    <property type="entry name" value="Kinase-like_dom_sf"/>
</dbReference>
<comment type="subcellular location">
    <subcellularLocation>
        <location evidence="1">Membrane</location>
        <topology evidence="1">Single-pass membrane protein</topology>
    </subcellularLocation>
</comment>
<proteinExistence type="predicted"/>
<evidence type="ECO:0000256" key="7">
    <source>
        <dbReference type="ARBA" id="ARBA00022741"/>
    </source>
</evidence>
<evidence type="ECO:0000313" key="19">
    <source>
        <dbReference type="Proteomes" id="UP000075243"/>
    </source>
</evidence>
<feature type="domain" description="Gnk2-homologous" evidence="17">
    <location>
        <begin position="273"/>
        <end position="373"/>
    </location>
</feature>
<reference evidence="18 19" key="1">
    <citation type="journal article" date="2012" name="Nat. Biotechnol.">
        <title>Draft genome sequence of pigeonpea (Cajanus cajan), an orphan legume crop of resource-poor farmers.</title>
        <authorList>
            <person name="Varshney R.K."/>
            <person name="Chen W."/>
            <person name="Li Y."/>
            <person name="Bharti A.K."/>
            <person name="Saxena R.K."/>
            <person name="Schlueter J.A."/>
            <person name="Donoghue M.T."/>
            <person name="Azam S."/>
            <person name="Fan G."/>
            <person name="Whaley A.M."/>
            <person name="Farmer A.D."/>
            <person name="Sheridan J."/>
            <person name="Iwata A."/>
            <person name="Tuteja R."/>
            <person name="Penmetsa R.V."/>
            <person name="Wu W."/>
            <person name="Upadhyaya H.D."/>
            <person name="Yang S.P."/>
            <person name="Shah T."/>
            <person name="Saxena K.B."/>
            <person name="Michael T."/>
            <person name="McCombie W.R."/>
            <person name="Yang B."/>
            <person name="Zhang G."/>
            <person name="Yang H."/>
            <person name="Wang J."/>
            <person name="Spillane C."/>
            <person name="Cook D.R."/>
            <person name="May G.D."/>
            <person name="Xu X."/>
            <person name="Jackson S.A."/>
        </authorList>
    </citation>
    <scope>NUCLEOTIDE SEQUENCE [LARGE SCALE GENOMIC DNA]</scope>
    <source>
        <strain evidence="19">cv. Asha</strain>
    </source>
</reference>
<dbReference type="PROSITE" id="PS51473">
    <property type="entry name" value="GNK2"/>
    <property type="match status" value="6"/>
</dbReference>
<keyword evidence="7 14" id="KW-0547">Nucleotide-binding</keyword>
<evidence type="ECO:0000256" key="10">
    <source>
        <dbReference type="ARBA" id="ARBA00022989"/>
    </source>
</evidence>